<evidence type="ECO:0000256" key="2">
    <source>
        <dbReference type="ARBA" id="ARBA00022729"/>
    </source>
</evidence>
<evidence type="ECO:0000313" key="8">
    <source>
        <dbReference type="EMBL" id="EHK55019.1"/>
    </source>
</evidence>
<dbReference type="RefSeq" id="WP_008838133.1">
    <property type="nucleotide sequence ID" value="NZ_AHAM01000184.1"/>
</dbReference>
<proteinExistence type="inferred from homology"/>
<dbReference type="Proteomes" id="UP000003250">
    <property type="component" value="Unassembled WGS sequence"/>
</dbReference>
<dbReference type="AlphaFoldDB" id="H0HWH6"/>
<dbReference type="PATRIC" id="fig|1107882.3.peg.4427"/>
<sequence length="137" mass="14362">MEIARAFLAVAAVLTAAPGLIGCMIIDTRPPIAVTPLAPQAAAAAPQGIEGEWVSTDGVAVTQFSEGAFQTVALDTGKKLADGSYRMVGAQAAEIRMRSLIRQTRSNINCALVSVEQLNCTASGGRQFVLMRRPMVS</sequence>
<evidence type="ECO:0000313" key="9">
    <source>
        <dbReference type="Proteomes" id="UP000003250"/>
    </source>
</evidence>
<evidence type="ECO:0000256" key="1">
    <source>
        <dbReference type="ARBA" id="ARBA00004459"/>
    </source>
</evidence>
<evidence type="ECO:0000256" key="3">
    <source>
        <dbReference type="ARBA" id="ARBA00023136"/>
    </source>
</evidence>
<comment type="subcellular location">
    <subcellularLocation>
        <location evidence="1">Cell outer membrane</location>
        <topology evidence="1">Lipid-anchor</topology>
    </subcellularLocation>
</comment>
<evidence type="ECO:0000256" key="7">
    <source>
        <dbReference type="ARBA" id="ARBA00044505"/>
    </source>
</evidence>
<accession>H0HWH6</accession>
<dbReference type="Pfam" id="PF26368">
    <property type="entry name" value="OMP10"/>
    <property type="match status" value="1"/>
</dbReference>
<protein>
    <submittedName>
        <fullName evidence="8">Outer membrane lipoprotein</fullName>
    </submittedName>
</protein>
<keyword evidence="3" id="KW-0472">Membrane</keyword>
<evidence type="ECO:0000256" key="5">
    <source>
        <dbReference type="ARBA" id="ARBA00023237"/>
    </source>
</evidence>
<dbReference type="InterPro" id="IPR049857">
    <property type="entry name" value="Omp10-like"/>
</dbReference>
<dbReference type="OrthoDB" id="7889062at2"/>
<comment type="similarity">
    <text evidence="7">Belongs to the rhizobiaceae omp10 lipoprotein family.</text>
</comment>
<keyword evidence="4" id="KW-0564">Palmitate</keyword>
<dbReference type="PROSITE" id="PS51257">
    <property type="entry name" value="PROKAR_LIPOPROTEIN"/>
    <property type="match status" value="1"/>
</dbReference>
<keyword evidence="6 8" id="KW-0449">Lipoprotein</keyword>
<gene>
    <name evidence="8" type="ORF">MAXJ12_22681</name>
</gene>
<organism evidence="8 9">
    <name type="scientific">Mesorhizobium alhagi CCNWXJ12-2</name>
    <dbReference type="NCBI Taxonomy" id="1107882"/>
    <lineage>
        <taxon>Bacteria</taxon>
        <taxon>Pseudomonadati</taxon>
        <taxon>Pseudomonadota</taxon>
        <taxon>Alphaproteobacteria</taxon>
        <taxon>Hyphomicrobiales</taxon>
        <taxon>Phyllobacteriaceae</taxon>
        <taxon>Allomesorhizobium</taxon>
    </lineage>
</organism>
<name>H0HWH6_9HYPH</name>
<keyword evidence="5" id="KW-0998">Cell outer membrane</keyword>
<keyword evidence="2" id="KW-0732">Signal</keyword>
<keyword evidence="9" id="KW-1185">Reference proteome</keyword>
<evidence type="ECO:0000256" key="6">
    <source>
        <dbReference type="ARBA" id="ARBA00023288"/>
    </source>
</evidence>
<evidence type="ECO:0000256" key="4">
    <source>
        <dbReference type="ARBA" id="ARBA00023139"/>
    </source>
</evidence>
<reference evidence="8 9" key="1">
    <citation type="journal article" date="2012" name="J. Bacteriol.">
        <title>Draft Genome Sequence of Mesorhizobium alhagi CCNWXJ12-2T, a Novel Salt-Resistant Species Isolated from the Desert of Northwestern China.</title>
        <authorList>
            <person name="Zhou M."/>
            <person name="Chen W."/>
            <person name="Chen H."/>
            <person name="Wei G."/>
        </authorList>
    </citation>
    <scope>NUCLEOTIDE SEQUENCE [LARGE SCALE GENOMIC DNA]</scope>
    <source>
        <strain evidence="8 9">CCNWXJ12-2</strain>
    </source>
</reference>
<dbReference type="EMBL" id="AHAM01000184">
    <property type="protein sequence ID" value="EHK55019.1"/>
    <property type="molecule type" value="Genomic_DNA"/>
</dbReference>